<evidence type="ECO:0000259" key="11">
    <source>
        <dbReference type="PROSITE" id="PS51755"/>
    </source>
</evidence>
<feature type="DNA-binding region" description="OmpR/PhoB-type" evidence="9">
    <location>
        <begin position="138"/>
        <end position="237"/>
    </location>
</feature>
<dbReference type="Pfam" id="PF00072">
    <property type="entry name" value="Response_reg"/>
    <property type="match status" value="1"/>
</dbReference>
<evidence type="ECO:0000313" key="13">
    <source>
        <dbReference type="Proteomes" id="UP000006069"/>
    </source>
</evidence>
<evidence type="ECO:0000259" key="10">
    <source>
        <dbReference type="PROSITE" id="PS50110"/>
    </source>
</evidence>
<dbReference type="FunCoup" id="K0YM53">
    <property type="interactions" value="30"/>
</dbReference>
<protein>
    <submittedName>
        <fullName evidence="12">Uncharacterized protein</fullName>
    </submittedName>
</protein>
<organism evidence="12 13">
    <name type="scientific">Slackia piriformis YIT 12062</name>
    <dbReference type="NCBI Taxonomy" id="742818"/>
    <lineage>
        <taxon>Bacteria</taxon>
        <taxon>Bacillati</taxon>
        <taxon>Actinomycetota</taxon>
        <taxon>Coriobacteriia</taxon>
        <taxon>Eggerthellales</taxon>
        <taxon>Eggerthellaceae</taxon>
        <taxon>Slackia</taxon>
    </lineage>
</organism>
<dbReference type="InParanoid" id="K0YM53"/>
<dbReference type="Pfam" id="PF00486">
    <property type="entry name" value="Trans_reg_C"/>
    <property type="match status" value="1"/>
</dbReference>
<comment type="subcellular location">
    <subcellularLocation>
        <location evidence="1">Cytoplasm</location>
    </subcellularLocation>
</comment>
<dbReference type="RefSeq" id="WP_009138517.1">
    <property type="nucleotide sequence ID" value="NZ_JH815198.1"/>
</dbReference>
<reference evidence="12 13" key="1">
    <citation type="submission" date="2012-08" db="EMBL/GenBank/DDBJ databases">
        <title>The Genome Sequence of Slackia piriformis YIT 12062.</title>
        <authorList>
            <consortium name="The Broad Institute Genome Sequencing Platform"/>
            <person name="Earl A."/>
            <person name="Ward D."/>
            <person name="Feldgarden M."/>
            <person name="Gevers D."/>
            <person name="Morotomi M."/>
            <person name="Walker B."/>
            <person name="Young S.K."/>
            <person name="Zeng Q."/>
            <person name="Gargeya S."/>
            <person name="Fitzgerald M."/>
            <person name="Haas B."/>
            <person name="Abouelleil A."/>
            <person name="Alvarado L."/>
            <person name="Arachchi H.M."/>
            <person name="Berlin A.M."/>
            <person name="Chapman S.B."/>
            <person name="Goldberg J."/>
            <person name="Griggs A."/>
            <person name="Gujja S."/>
            <person name="Hansen M."/>
            <person name="Howarth C."/>
            <person name="Imamovic A."/>
            <person name="Larimer J."/>
            <person name="McCowen C."/>
            <person name="Montmayeur A."/>
            <person name="Murphy C."/>
            <person name="Neiman D."/>
            <person name="Pearson M."/>
            <person name="Priest M."/>
            <person name="Roberts A."/>
            <person name="Saif S."/>
            <person name="Shea T."/>
            <person name="Sisk P."/>
            <person name="Sykes S."/>
            <person name="Wortman J."/>
            <person name="Nusbaum C."/>
            <person name="Birren B."/>
        </authorList>
    </citation>
    <scope>NUCLEOTIDE SEQUENCE [LARGE SCALE GENOMIC DNA]</scope>
    <source>
        <strain evidence="12 13">YIT 12062</strain>
    </source>
</reference>
<feature type="modified residue" description="4-aspartylphosphate" evidence="8">
    <location>
        <position position="60"/>
    </location>
</feature>
<keyword evidence="4" id="KW-0902">Two-component regulatory system</keyword>
<sequence length="261" mass="28411">MAEGTGNGRFVILVVEDDAAVRNLLTMTLDLQGYRVEYADRGSAGLMAAASLNPDLLILDLGLPDMDGSEVIGKIRSWSDVPILVVSARLEDADKVAALDAGADDYIVKPFSVDELLARIRVALRRVERTGYSASEESCVYDNGGLHIDFAAACVTLDGEEVHLTPMEYKLLCVLARNTGKVLTHNYILKEVWGSALASDMASLRVFMATLRKKIEFDPSHPRYVQTHVGIGYRMMKVDADEGFEDCVKAPASDIGASELP</sequence>
<dbReference type="GO" id="GO:0000156">
    <property type="term" value="F:phosphorelay response regulator activity"/>
    <property type="evidence" value="ECO:0007669"/>
    <property type="project" value="TreeGrafter"/>
</dbReference>
<dbReference type="SMART" id="SM00448">
    <property type="entry name" value="REC"/>
    <property type="match status" value="1"/>
</dbReference>
<dbReference type="FunFam" id="3.40.50.2300:FF:000021">
    <property type="entry name" value="Two-component system response regulator KdpE"/>
    <property type="match status" value="1"/>
</dbReference>
<dbReference type="PANTHER" id="PTHR48111:SF50">
    <property type="entry name" value="KDP OPERON TRANSCRIPTIONAL REGULATORY PROTEIN KDPE"/>
    <property type="match status" value="1"/>
</dbReference>
<keyword evidence="6 9" id="KW-0238">DNA-binding</keyword>
<dbReference type="GO" id="GO:0005829">
    <property type="term" value="C:cytosol"/>
    <property type="evidence" value="ECO:0007669"/>
    <property type="project" value="TreeGrafter"/>
</dbReference>
<dbReference type="Gene3D" id="3.40.50.2300">
    <property type="match status" value="1"/>
</dbReference>
<dbReference type="PROSITE" id="PS51755">
    <property type="entry name" value="OMPR_PHOB"/>
    <property type="match status" value="1"/>
</dbReference>
<dbReference type="GO" id="GO:0000987">
    <property type="term" value="F:cis-regulatory region sequence-specific DNA binding"/>
    <property type="evidence" value="ECO:0007669"/>
    <property type="project" value="UniProtKB-ARBA"/>
</dbReference>
<dbReference type="CDD" id="cd00383">
    <property type="entry name" value="trans_reg_C"/>
    <property type="match status" value="1"/>
</dbReference>
<keyword evidence="7" id="KW-0804">Transcription</keyword>
<proteinExistence type="predicted"/>
<feature type="domain" description="OmpR/PhoB-type" evidence="11">
    <location>
        <begin position="138"/>
        <end position="237"/>
    </location>
</feature>
<evidence type="ECO:0000256" key="9">
    <source>
        <dbReference type="PROSITE-ProRule" id="PRU01091"/>
    </source>
</evidence>
<dbReference type="CDD" id="cd17620">
    <property type="entry name" value="REC_OmpR_KdpE-like"/>
    <property type="match status" value="1"/>
</dbReference>
<feature type="domain" description="Response regulatory" evidence="10">
    <location>
        <begin position="11"/>
        <end position="124"/>
    </location>
</feature>
<dbReference type="PANTHER" id="PTHR48111">
    <property type="entry name" value="REGULATOR OF RPOS"/>
    <property type="match status" value="1"/>
</dbReference>
<evidence type="ECO:0000313" key="12">
    <source>
        <dbReference type="EMBL" id="EJZ84677.1"/>
    </source>
</evidence>
<dbReference type="InterPro" id="IPR001867">
    <property type="entry name" value="OmpR/PhoB-type_DNA-bd"/>
</dbReference>
<dbReference type="Proteomes" id="UP000006069">
    <property type="component" value="Unassembled WGS sequence"/>
</dbReference>
<evidence type="ECO:0000256" key="3">
    <source>
        <dbReference type="ARBA" id="ARBA00022553"/>
    </source>
</evidence>
<dbReference type="Gene3D" id="1.10.10.10">
    <property type="entry name" value="Winged helix-like DNA-binding domain superfamily/Winged helix DNA-binding domain"/>
    <property type="match status" value="1"/>
</dbReference>
<dbReference type="Gene3D" id="6.10.250.690">
    <property type="match status" value="1"/>
</dbReference>
<gene>
    <name evidence="12" type="ORF">HMPREF9451_00281</name>
</gene>
<dbReference type="OrthoDB" id="9802426at2"/>
<name>K0YM53_9ACTN</name>
<evidence type="ECO:0000256" key="2">
    <source>
        <dbReference type="ARBA" id="ARBA00022490"/>
    </source>
</evidence>
<keyword evidence="3 8" id="KW-0597">Phosphoprotein</keyword>
<keyword evidence="2" id="KW-0963">Cytoplasm</keyword>
<dbReference type="GO" id="GO:0042802">
    <property type="term" value="F:identical protein binding"/>
    <property type="evidence" value="ECO:0007669"/>
    <property type="project" value="UniProtKB-ARBA"/>
</dbReference>
<evidence type="ECO:0000256" key="7">
    <source>
        <dbReference type="ARBA" id="ARBA00023163"/>
    </source>
</evidence>
<evidence type="ECO:0000256" key="5">
    <source>
        <dbReference type="ARBA" id="ARBA00023015"/>
    </source>
</evidence>
<evidence type="ECO:0000256" key="8">
    <source>
        <dbReference type="PROSITE-ProRule" id="PRU00169"/>
    </source>
</evidence>
<evidence type="ECO:0000256" key="6">
    <source>
        <dbReference type="ARBA" id="ARBA00023125"/>
    </source>
</evidence>
<dbReference type="InterPro" id="IPR001789">
    <property type="entry name" value="Sig_transdc_resp-reg_receiver"/>
</dbReference>
<dbReference type="SUPFAM" id="SSF52172">
    <property type="entry name" value="CheY-like"/>
    <property type="match status" value="1"/>
</dbReference>
<evidence type="ECO:0000256" key="1">
    <source>
        <dbReference type="ARBA" id="ARBA00004496"/>
    </source>
</evidence>
<keyword evidence="13" id="KW-1185">Reference proteome</keyword>
<dbReference type="EMBL" id="ADMD01000001">
    <property type="protein sequence ID" value="EJZ84677.1"/>
    <property type="molecule type" value="Genomic_DNA"/>
</dbReference>
<evidence type="ECO:0000256" key="4">
    <source>
        <dbReference type="ARBA" id="ARBA00023012"/>
    </source>
</evidence>
<keyword evidence="5" id="KW-0805">Transcription regulation</keyword>
<dbReference type="InterPro" id="IPR011006">
    <property type="entry name" value="CheY-like_superfamily"/>
</dbReference>
<comment type="caution">
    <text evidence="12">The sequence shown here is derived from an EMBL/GenBank/DDBJ whole genome shotgun (WGS) entry which is preliminary data.</text>
</comment>
<dbReference type="InterPro" id="IPR036388">
    <property type="entry name" value="WH-like_DNA-bd_sf"/>
</dbReference>
<dbReference type="GO" id="GO:0032993">
    <property type="term" value="C:protein-DNA complex"/>
    <property type="evidence" value="ECO:0007669"/>
    <property type="project" value="TreeGrafter"/>
</dbReference>
<dbReference type="AlphaFoldDB" id="K0YM53"/>
<dbReference type="eggNOG" id="COG0745">
    <property type="taxonomic scope" value="Bacteria"/>
</dbReference>
<accession>K0YM53</accession>
<dbReference type="PROSITE" id="PS50110">
    <property type="entry name" value="RESPONSE_REGULATORY"/>
    <property type="match status" value="1"/>
</dbReference>
<dbReference type="GO" id="GO:0045893">
    <property type="term" value="P:positive regulation of DNA-templated transcription"/>
    <property type="evidence" value="ECO:0007669"/>
    <property type="project" value="UniProtKB-ARBA"/>
</dbReference>
<dbReference type="InterPro" id="IPR039420">
    <property type="entry name" value="WalR-like"/>
</dbReference>
<dbReference type="SMART" id="SM00862">
    <property type="entry name" value="Trans_reg_C"/>
    <property type="match status" value="1"/>
</dbReference>
<dbReference type="HOGENOM" id="CLU_000445_30_8_11"/>
<dbReference type="PATRIC" id="fig|742818.3.peg.314"/>